<protein>
    <submittedName>
        <fullName evidence="2">Uncharacterized protein</fullName>
    </submittedName>
</protein>
<reference evidence="2" key="1">
    <citation type="submission" date="2021-02" db="EMBL/GenBank/DDBJ databases">
        <authorList>
            <person name="Nowell W R."/>
        </authorList>
    </citation>
    <scope>NUCLEOTIDE SEQUENCE</scope>
</reference>
<comment type="caution">
    <text evidence="2">The sequence shown here is derived from an EMBL/GenBank/DDBJ whole genome shotgun (WGS) entry which is preliminary data.</text>
</comment>
<evidence type="ECO:0000313" key="3">
    <source>
        <dbReference type="EMBL" id="CAF4429215.1"/>
    </source>
</evidence>
<evidence type="ECO:0000313" key="2">
    <source>
        <dbReference type="EMBL" id="CAF4301568.1"/>
    </source>
</evidence>
<dbReference type="EMBL" id="CAJOBJ010063685">
    <property type="protein sequence ID" value="CAF4429215.1"/>
    <property type="molecule type" value="Genomic_DNA"/>
</dbReference>
<accession>A0A8S2TPM9</accession>
<organism evidence="2 4">
    <name type="scientific">Rotaria magnacalcarata</name>
    <dbReference type="NCBI Taxonomy" id="392030"/>
    <lineage>
        <taxon>Eukaryota</taxon>
        <taxon>Metazoa</taxon>
        <taxon>Spiralia</taxon>
        <taxon>Gnathifera</taxon>
        <taxon>Rotifera</taxon>
        <taxon>Eurotatoria</taxon>
        <taxon>Bdelloidea</taxon>
        <taxon>Philodinida</taxon>
        <taxon>Philodinidae</taxon>
        <taxon>Rotaria</taxon>
    </lineage>
</organism>
<name>A0A8S2TPM9_9BILA</name>
<dbReference type="EMBL" id="CAJOBH010035783">
    <property type="protein sequence ID" value="CAF4301568.1"/>
    <property type="molecule type" value="Genomic_DNA"/>
</dbReference>
<evidence type="ECO:0000256" key="1">
    <source>
        <dbReference type="SAM" id="MobiDB-lite"/>
    </source>
</evidence>
<feature type="region of interest" description="Disordered" evidence="1">
    <location>
        <begin position="1"/>
        <end position="32"/>
    </location>
</feature>
<gene>
    <name evidence="2" type="ORF">BYL167_LOCUS27516</name>
    <name evidence="3" type="ORF">GIL414_LOCUS31458</name>
</gene>
<feature type="non-terminal residue" evidence="2">
    <location>
        <position position="49"/>
    </location>
</feature>
<dbReference type="Proteomes" id="UP000681967">
    <property type="component" value="Unassembled WGS sequence"/>
</dbReference>
<dbReference type="Proteomes" id="UP000681720">
    <property type="component" value="Unassembled WGS sequence"/>
</dbReference>
<evidence type="ECO:0000313" key="4">
    <source>
        <dbReference type="Proteomes" id="UP000681967"/>
    </source>
</evidence>
<dbReference type="AlphaFoldDB" id="A0A8S2TPM9"/>
<feature type="compositionally biased region" description="Acidic residues" evidence="1">
    <location>
        <begin position="19"/>
        <end position="28"/>
    </location>
</feature>
<proteinExistence type="predicted"/>
<sequence length="49" mass="5751">MEKRDKNTEPVSSNMVDMSGDDSDDDMDDGKLNDYVQYKCDHITHYDYN</sequence>